<dbReference type="Proteomes" id="UP000765509">
    <property type="component" value="Unassembled WGS sequence"/>
</dbReference>
<dbReference type="AlphaFoldDB" id="A0A9Q3ISM5"/>
<dbReference type="EMBL" id="AVOT02054532">
    <property type="protein sequence ID" value="MBW0549227.1"/>
    <property type="molecule type" value="Genomic_DNA"/>
</dbReference>
<sequence>MIPPYFQPGHKVWLALKNIKIARPTKKLPERWMGPFKALKKIGSHAYHPKLTLKWNSVHPVFHVFLLEPVKKSTIPSCHQLQPPPFIVEEKEEWEISQFLHSKLKRGSIFYLL</sequence>
<feature type="domain" description="Tf2-1-like SH3-like" evidence="1">
    <location>
        <begin position="9"/>
        <end position="70"/>
    </location>
</feature>
<proteinExistence type="predicted"/>
<gene>
    <name evidence="2" type="ORF">O181_088942</name>
</gene>
<dbReference type="InterPro" id="IPR056924">
    <property type="entry name" value="SH3_Tf2-1"/>
</dbReference>
<evidence type="ECO:0000259" key="1">
    <source>
        <dbReference type="Pfam" id="PF24626"/>
    </source>
</evidence>
<dbReference type="Pfam" id="PF24626">
    <property type="entry name" value="SH3_Tf2-1"/>
    <property type="match status" value="1"/>
</dbReference>
<name>A0A9Q3ISM5_9BASI</name>
<evidence type="ECO:0000313" key="2">
    <source>
        <dbReference type="EMBL" id="MBW0549227.1"/>
    </source>
</evidence>
<organism evidence="2 3">
    <name type="scientific">Austropuccinia psidii MF-1</name>
    <dbReference type="NCBI Taxonomy" id="1389203"/>
    <lineage>
        <taxon>Eukaryota</taxon>
        <taxon>Fungi</taxon>
        <taxon>Dikarya</taxon>
        <taxon>Basidiomycota</taxon>
        <taxon>Pucciniomycotina</taxon>
        <taxon>Pucciniomycetes</taxon>
        <taxon>Pucciniales</taxon>
        <taxon>Sphaerophragmiaceae</taxon>
        <taxon>Austropuccinia</taxon>
    </lineage>
</organism>
<protein>
    <recommendedName>
        <fullName evidence="1">Tf2-1-like SH3-like domain-containing protein</fullName>
    </recommendedName>
</protein>
<accession>A0A9Q3ISM5</accession>
<keyword evidence="3" id="KW-1185">Reference proteome</keyword>
<reference evidence="2" key="1">
    <citation type="submission" date="2021-03" db="EMBL/GenBank/DDBJ databases">
        <title>Draft genome sequence of rust myrtle Austropuccinia psidii MF-1, a brazilian biotype.</title>
        <authorList>
            <person name="Quecine M.C."/>
            <person name="Pachon D.M.R."/>
            <person name="Bonatelli M.L."/>
            <person name="Correr F.H."/>
            <person name="Franceschini L.M."/>
            <person name="Leite T.F."/>
            <person name="Margarido G.R.A."/>
            <person name="Almeida C.A."/>
            <person name="Ferrarezi J.A."/>
            <person name="Labate C.A."/>
        </authorList>
    </citation>
    <scope>NUCLEOTIDE SEQUENCE</scope>
    <source>
        <strain evidence="2">MF-1</strain>
    </source>
</reference>
<evidence type="ECO:0000313" key="3">
    <source>
        <dbReference type="Proteomes" id="UP000765509"/>
    </source>
</evidence>
<comment type="caution">
    <text evidence="2">The sequence shown here is derived from an EMBL/GenBank/DDBJ whole genome shotgun (WGS) entry which is preliminary data.</text>
</comment>